<protein>
    <submittedName>
        <fullName evidence="1">(northern house mosquito) hypothetical protein</fullName>
    </submittedName>
</protein>
<name>A0A8D8KYG3_CULPI</name>
<sequence>MFCASENFRPVGNSVLNESFLKSFSIPESPLSCRTMLLSCRFRVKFCTSLRSTEPSRSNVVLVVLMSFTFLLGYLNRSTNSSAYGLPSRLITVLVTNVSTY</sequence>
<accession>A0A8D8KYG3</accession>
<dbReference type="EMBL" id="HBUE01010601">
    <property type="protein sequence ID" value="CAG6448197.1"/>
    <property type="molecule type" value="Transcribed_RNA"/>
</dbReference>
<dbReference type="EMBL" id="HBUE01230638">
    <property type="protein sequence ID" value="CAG6544745.1"/>
    <property type="molecule type" value="Transcribed_RNA"/>
</dbReference>
<organism evidence="1">
    <name type="scientific">Culex pipiens</name>
    <name type="common">House mosquito</name>
    <dbReference type="NCBI Taxonomy" id="7175"/>
    <lineage>
        <taxon>Eukaryota</taxon>
        <taxon>Metazoa</taxon>
        <taxon>Ecdysozoa</taxon>
        <taxon>Arthropoda</taxon>
        <taxon>Hexapoda</taxon>
        <taxon>Insecta</taxon>
        <taxon>Pterygota</taxon>
        <taxon>Neoptera</taxon>
        <taxon>Endopterygota</taxon>
        <taxon>Diptera</taxon>
        <taxon>Nematocera</taxon>
        <taxon>Culicoidea</taxon>
        <taxon>Culicidae</taxon>
        <taxon>Culicinae</taxon>
        <taxon>Culicini</taxon>
        <taxon>Culex</taxon>
        <taxon>Culex</taxon>
    </lineage>
</organism>
<evidence type="ECO:0000313" key="1">
    <source>
        <dbReference type="EMBL" id="CAG6596883.1"/>
    </source>
</evidence>
<reference evidence="1" key="1">
    <citation type="submission" date="2021-05" db="EMBL/GenBank/DDBJ databases">
        <authorList>
            <person name="Alioto T."/>
            <person name="Alioto T."/>
            <person name="Gomez Garrido J."/>
        </authorList>
    </citation>
    <scope>NUCLEOTIDE SEQUENCE</scope>
</reference>
<dbReference type="EMBL" id="HBUE01010603">
    <property type="protein sequence ID" value="CAG6448200.1"/>
    <property type="molecule type" value="Transcribed_RNA"/>
</dbReference>
<dbReference type="EMBL" id="HBUE01337429">
    <property type="protein sequence ID" value="CAG6596883.1"/>
    <property type="molecule type" value="Transcribed_RNA"/>
</dbReference>
<proteinExistence type="predicted"/>
<dbReference type="AlphaFoldDB" id="A0A8D8KYG3"/>